<reference evidence="4 5" key="1">
    <citation type="journal article" date="2015" name="Annu Rev Anim Biosci">
        <title>The Genome 10K Project: a way forward.</title>
        <authorList>
            <person name="Koepfli K.P."/>
            <person name="Paten B."/>
            <person name="O'Brien S.J."/>
            <person name="Koepfli K.P."/>
            <person name="Paten B."/>
            <person name="Antunes A."/>
            <person name="Belov K."/>
            <person name="Bustamante C."/>
            <person name="Castoe T.A."/>
            <person name="Clawson H."/>
            <person name="Crawford A.J."/>
            <person name="Diekhans M."/>
            <person name="Distel D."/>
            <person name="Durbin R."/>
            <person name="Earl D."/>
            <person name="Fujita M.K."/>
            <person name="Gamble T."/>
            <person name="Georges A."/>
            <person name="Gemmell N."/>
            <person name="Gilbert M.T."/>
            <person name="Graves J.M."/>
            <person name="Green R.E."/>
            <person name="Hickey G."/>
            <person name="Jarvis E.D."/>
            <person name="Johnson W."/>
            <person name="Komissarov A."/>
            <person name="Korf I."/>
            <person name="Kuhn R."/>
            <person name="Larkin D.M."/>
            <person name="Lewin H."/>
            <person name="Lopez J.V."/>
            <person name="Ma J."/>
            <person name="Marques-Bonet T."/>
            <person name="Miller W."/>
            <person name="Murphy R."/>
            <person name="Pevzner P."/>
            <person name="Shapiro B."/>
            <person name="Steiner C."/>
            <person name="Tamazian G."/>
            <person name="Venkatesh B."/>
            <person name="Wang J."/>
            <person name="Wayne R."/>
            <person name="Wiley E."/>
            <person name="Yang H."/>
            <person name="Zhang G."/>
            <person name="Haussler D."/>
            <person name="Ryder O."/>
            <person name="O'Brien S.J."/>
        </authorList>
    </citation>
    <scope>NUCLEOTIDE SEQUENCE</scope>
</reference>
<sequence>MAELQQLRVQEAVDSTVKSLERENIRKRQGLMLRCSARCCEDSQATMQQVLQCPERCSAPLAQAPALGASGLEKFQDRLPGAPRIATTQPKIQ</sequence>
<keyword evidence="5" id="KW-1185">Reference proteome</keyword>
<organism evidence="4 5">
    <name type="scientific">Rhinolophus ferrumequinum</name>
    <name type="common">Greater horseshoe bat</name>
    <dbReference type="NCBI Taxonomy" id="59479"/>
    <lineage>
        <taxon>Eukaryota</taxon>
        <taxon>Metazoa</taxon>
        <taxon>Chordata</taxon>
        <taxon>Craniata</taxon>
        <taxon>Vertebrata</taxon>
        <taxon>Euteleostomi</taxon>
        <taxon>Mammalia</taxon>
        <taxon>Eutheria</taxon>
        <taxon>Laurasiatheria</taxon>
        <taxon>Chiroptera</taxon>
        <taxon>Yinpterochiroptera</taxon>
        <taxon>Rhinolophoidea</taxon>
        <taxon>Rhinolophidae</taxon>
        <taxon>Rhinolophinae</taxon>
        <taxon>Rhinolophus</taxon>
    </lineage>
</organism>
<dbReference type="PANTHER" id="PTHR21096:SF0">
    <property type="entry name" value="PROTEIN FAM136A"/>
    <property type="match status" value="1"/>
</dbReference>
<evidence type="ECO:0000256" key="2">
    <source>
        <dbReference type="ARBA" id="ARBA00017657"/>
    </source>
</evidence>
<reference evidence="4 5" key="2">
    <citation type="journal article" date="2018" name="Annu Rev Anim Biosci">
        <title>Bat Biology, Genomes, and the Bat1K Project: To Generate Chromosome-Level Genomes for All Living Bat Species.</title>
        <authorList>
            <person name="Teeling E.C."/>
            <person name="Vernes S.C."/>
            <person name="Davalos L.M."/>
            <person name="Ray D.A."/>
            <person name="Gilbert M.T.P."/>
            <person name="Myers E."/>
        </authorList>
    </citation>
    <scope>NUCLEOTIDE SEQUENCE</scope>
</reference>
<reference evidence="5" key="3">
    <citation type="submission" date="2018-12" db="EMBL/GenBank/DDBJ databases">
        <title>G10K-VGP greater horseshoe bat female genome, primary haplotype.</title>
        <authorList>
            <person name="Teeling E."/>
            <person name="Myers G."/>
            <person name="Vernes S."/>
            <person name="Pippel M."/>
            <person name="Winkler S."/>
            <person name="Fedrigo O."/>
            <person name="Rhie A."/>
            <person name="Koren S."/>
            <person name="Phillippy A."/>
            <person name="Lewin H."/>
            <person name="Damas J."/>
            <person name="Howe K."/>
            <person name="Mountcastle J."/>
            <person name="Jarvis E.D."/>
        </authorList>
    </citation>
    <scope>NUCLEOTIDE SEQUENCE [LARGE SCALE GENOMIC DNA]</scope>
</reference>
<dbReference type="GeneTree" id="ENSGT00390000006707"/>
<accession>A0A671E2N8</accession>
<evidence type="ECO:0000256" key="1">
    <source>
        <dbReference type="ARBA" id="ARBA00009952"/>
    </source>
</evidence>
<dbReference type="AlphaFoldDB" id="A0A671E2N8"/>
<dbReference type="InParanoid" id="A0A671E2N8"/>
<evidence type="ECO:0000256" key="3">
    <source>
        <dbReference type="SAM" id="MobiDB-lite"/>
    </source>
</evidence>
<dbReference type="GO" id="GO:0005737">
    <property type="term" value="C:cytoplasm"/>
    <property type="evidence" value="ECO:0007669"/>
    <property type="project" value="TreeGrafter"/>
</dbReference>
<protein>
    <recommendedName>
        <fullName evidence="2">Protein FAM136A</fullName>
    </recommendedName>
</protein>
<dbReference type="Pfam" id="PF05811">
    <property type="entry name" value="DUF842"/>
    <property type="match status" value="1"/>
</dbReference>
<dbReference type="Ensembl" id="ENSRFET00010008188.1">
    <property type="protein sequence ID" value="ENSRFEP00010007486.1"/>
    <property type="gene ID" value="ENSRFEG00010005049.1"/>
</dbReference>
<evidence type="ECO:0000313" key="4">
    <source>
        <dbReference type="Ensembl" id="ENSRFEP00010007486.1"/>
    </source>
</evidence>
<proteinExistence type="inferred from homology"/>
<comment type="similarity">
    <text evidence="1">Belongs to the FAM136 family.</text>
</comment>
<feature type="region of interest" description="Disordered" evidence="3">
    <location>
        <begin position="74"/>
        <end position="93"/>
    </location>
</feature>
<reference evidence="4" key="5">
    <citation type="submission" date="2025-09" db="UniProtKB">
        <authorList>
            <consortium name="Ensembl"/>
        </authorList>
    </citation>
    <scope>IDENTIFICATION</scope>
</reference>
<evidence type="ECO:0000313" key="5">
    <source>
        <dbReference type="Proteomes" id="UP000472240"/>
    </source>
</evidence>
<dbReference type="InterPro" id="IPR008560">
    <property type="entry name" value="DUF842_euk"/>
</dbReference>
<reference evidence="4" key="4">
    <citation type="submission" date="2025-08" db="UniProtKB">
        <authorList>
            <consortium name="Ensembl"/>
        </authorList>
    </citation>
    <scope>IDENTIFICATION</scope>
</reference>
<name>A0A671E2N8_RHIFE</name>
<dbReference type="PANTHER" id="PTHR21096">
    <property type="entry name" value="PROTEIN FAM136A"/>
    <property type="match status" value="1"/>
</dbReference>
<dbReference type="Proteomes" id="UP000472240">
    <property type="component" value="Chromosome 5"/>
</dbReference>